<feature type="non-terminal residue" evidence="3">
    <location>
        <position position="1"/>
    </location>
</feature>
<name>A0AAF0ZHQ7_SOLVR</name>
<gene>
    <name evidence="3" type="ORF">MTR67_033122</name>
</gene>
<keyword evidence="4" id="KW-1185">Reference proteome</keyword>
<keyword evidence="2" id="KW-0812">Transmembrane</keyword>
<dbReference type="AlphaFoldDB" id="A0AAF0ZHQ7"/>
<dbReference type="Proteomes" id="UP001234989">
    <property type="component" value="Chromosome 7"/>
</dbReference>
<evidence type="ECO:0000256" key="2">
    <source>
        <dbReference type="SAM" id="Phobius"/>
    </source>
</evidence>
<accession>A0AAF0ZHQ7</accession>
<keyword evidence="1" id="KW-0175">Coiled coil</keyword>
<organism evidence="3 4">
    <name type="scientific">Solanum verrucosum</name>
    <dbReference type="NCBI Taxonomy" id="315347"/>
    <lineage>
        <taxon>Eukaryota</taxon>
        <taxon>Viridiplantae</taxon>
        <taxon>Streptophyta</taxon>
        <taxon>Embryophyta</taxon>
        <taxon>Tracheophyta</taxon>
        <taxon>Spermatophyta</taxon>
        <taxon>Magnoliopsida</taxon>
        <taxon>eudicotyledons</taxon>
        <taxon>Gunneridae</taxon>
        <taxon>Pentapetalae</taxon>
        <taxon>asterids</taxon>
        <taxon>lamiids</taxon>
        <taxon>Solanales</taxon>
        <taxon>Solanaceae</taxon>
        <taxon>Solanoideae</taxon>
        <taxon>Solaneae</taxon>
        <taxon>Solanum</taxon>
    </lineage>
</organism>
<keyword evidence="2" id="KW-1133">Transmembrane helix</keyword>
<evidence type="ECO:0000256" key="1">
    <source>
        <dbReference type="SAM" id="Coils"/>
    </source>
</evidence>
<proteinExistence type="predicted"/>
<sequence>GCTLLKLPIVFLTNILNSQMNLFNLASAFVKLCLILVVAILREGSSFARFVVNVAIKTWHVLVATLLYKKDEISNAMNVLKKEFRGEIEEVRREIKEVREKNKKHWEMEREKQWAQFSKYTITSASAQSSVSGGKSFSVAALPFIMKNSGRNTCNFPCYGISVLIINVMRSPIFTKLCDGMVHIMSESLACGLRKSDALHPKLKQSFVKYGQRYHGKPVGEELAIQTAANLLILHTMRGVVCFNLVFVARVIYVDRQTLLEYEQYSKEYIEEVEQFREEKEQEINRLRRKLKVLKLVEDDMSKAAIRARAKATESEP</sequence>
<keyword evidence="2" id="KW-0472">Membrane</keyword>
<evidence type="ECO:0000313" key="4">
    <source>
        <dbReference type="Proteomes" id="UP001234989"/>
    </source>
</evidence>
<evidence type="ECO:0000313" key="3">
    <source>
        <dbReference type="EMBL" id="WMV39737.1"/>
    </source>
</evidence>
<reference evidence="3" key="1">
    <citation type="submission" date="2023-08" db="EMBL/GenBank/DDBJ databases">
        <title>A de novo genome assembly of Solanum verrucosum Schlechtendal, a Mexican diploid species geographically isolated from the other diploid A-genome species in potato relatives.</title>
        <authorList>
            <person name="Hosaka K."/>
        </authorList>
    </citation>
    <scope>NUCLEOTIDE SEQUENCE</scope>
    <source>
        <tissue evidence="3">Young leaves</tissue>
    </source>
</reference>
<dbReference type="EMBL" id="CP133618">
    <property type="protein sequence ID" value="WMV39737.1"/>
    <property type="molecule type" value="Genomic_DNA"/>
</dbReference>
<feature type="transmembrane region" description="Helical" evidence="2">
    <location>
        <begin position="21"/>
        <end position="41"/>
    </location>
</feature>
<protein>
    <submittedName>
        <fullName evidence="3">Uncharacterized protein</fullName>
    </submittedName>
</protein>
<feature type="coiled-coil region" evidence="1">
    <location>
        <begin position="259"/>
        <end position="297"/>
    </location>
</feature>